<dbReference type="RefSeq" id="WP_278428872.1">
    <property type="nucleotide sequence ID" value="NZ_DOLB01000067.1"/>
</dbReference>
<evidence type="ECO:0000313" key="3">
    <source>
        <dbReference type="EMBL" id="HBT48986.1"/>
    </source>
</evidence>
<keyword evidence="1" id="KW-0472">Membrane</keyword>
<reference evidence="3 4" key="1">
    <citation type="journal article" date="2018" name="Nat. Biotechnol.">
        <title>A standardized bacterial taxonomy based on genome phylogeny substantially revises the tree of life.</title>
        <authorList>
            <person name="Parks D.H."/>
            <person name="Chuvochina M."/>
            <person name="Waite D.W."/>
            <person name="Rinke C."/>
            <person name="Skarshewski A."/>
            <person name="Chaumeil P.A."/>
            <person name="Hugenholtz P."/>
        </authorList>
    </citation>
    <scope>NUCLEOTIDE SEQUENCE [LARGE SCALE GENOMIC DNA]</scope>
    <source>
        <strain evidence="3">UBA12544</strain>
    </source>
</reference>
<feature type="transmembrane region" description="Helical" evidence="1">
    <location>
        <begin position="150"/>
        <end position="174"/>
    </location>
</feature>
<evidence type="ECO:0000313" key="4">
    <source>
        <dbReference type="Proteomes" id="UP000264445"/>
    </source>
</evidence>
<evidence type="ECO:0000259" key="2">
    <source>
        <dbReference type="Pfam" id="PF04389"/>
    </source>
</evidence>
<protein>
    <submittedName>
        <fullName evidence="3">Peptidase</fullName>
    </submittedName>
</protein>
<proteinExistence type="predicted"/>
<sequence length="390" mass="44349">MKDSRKYLEELVQFRHRGSATKNERQAAEYILRELERMGYKVERQTFKTTRDNLYMLPLQVAILLFISALLSLMYGGIVNALAFFLSIFGIMLLLLEVSGIPVETSIMPRFLSQNIFTKFDESKEKRIIVSAHYDTQRASVMFHPKIVDYLGLIYNISYVGFGLVPIGILFNVFKFQPLGTVFLIIGLIIVTANIIFMALCEITGKYTPGANDNGTGVALALALAEYYINHKDEFPGNVDVVFLFTGSEETGERGMKHFIKKYAKSLPKDTQFIILDNLGTGKITYLEGEGMIFYKKAGKMLLDIAEEMQKGHSGKVQRMKNLLLPTDALPVMAAGFDAIAFLAKDEKGRLGNYHWHTDTIENVDIDLLLYEEEFFKEYLMKVARELEKR</sequence>
<dbReference type="AlphaFoldDB" id="A0A101E5I5"/>
<dbReference type="SUPFAM" id="SSF53187">
    <property type="entry name" value="Zn-dependent exopeptidases"/>
    <property type="match status" value="1"/>
</dbReference>
<dbReference type="PANTHER" id="PTHR12147">
    <property type="entry name" value="METALLOPEPTIDASE M28 FAMILY MEMBER"/>
    <property type="match status" value="1"/>
</dbReference>
<dbReference type="Proteomes" id="UP000264445">
    <property type="component" value="Unassembled WGS sequence"/>
</dbReference>
<dbReference type="Pfam" id="PF04389">
    <property type="entry name" value="Peptidase_M28"/>
    <property type="match status" value="1"/>
</dbReference>
<dbReference type="InterPro" id="IPR007484">
    <property type="entry name" value="Peptidase_M28"/>
</dbReference>
<feature type="transmembrane region" description="Helical" evidence="1">
    <location>
        <begin position="54"/>
        <end position="75"/>
    </location>
</feature>
<feature type="transmembrane region" description="Helical" evidence="1">
    <location>
        <begin position="81"/>
        <end position="103"/>
    </location>
</feature>
<dbReference type="PANTHER" id="PTHR12147:SF26">
    <property type="entry name" value="PEPTIDASE M28 DOMAIN-CONTAINING PROTEIN"/>
    <property type="match status" value="1"/>
</dbReference>
<dbReference type="Gene3D" id="3.40.630.10">
    <property type="entry name" value="Zn peptidases"/>
    <property type="match status" value="1"/>
</dbReference>
<dbReference type="EMBL" id="DOLB01000067">
    <property type="protein sequence ID" value="HBT48986.1"/>
    <property type="molecule type" value="Genomic_DNA"/>
</dbReference>
<keyword evidence="1" id="KW-1133">Transmembrane helix</keyword>
<comment type="caution">
    <text evidence="3">The sequence shown here is derived from an EMBL/GenBank/DDBJ whole genome shotgun (WGS) entry which is preliminary data.</text>
</comment>
<gene>
    <name evidence="3" type="ORF">DEA61_03900</name>
</gene>
<dbReference type="GO" id="GO:0006508">
    <property type="term" value="P:proteolysis"/>
    <property type="evidence" value="ECO:0007669"/>
    <property type="project" value="InterPro"/>
</dbReference>
<dbReference type="InterPro" id="IPR045175">
    <property type="entry name" value="M28_fam"/>
</dbReference>
<accession>A0A101E5I5</accession>
<evidence type="ECO:0000256" key="1">
    <source>
        <dbReference type="SAM" id="Phobius"/>
    </source>
</evidence>
<organism evidence="3 4">
    <name type="scientific">Caldanaerobacter subterraneus</name>
    <dbReference type="NCBI Taxonomy" id="911092"/>
    <lineage>
        <taxon>Bacteria</taxon>
        <taxon>Bacillati</taxon>
        <taxon>Bacillota</taxon>
        <taxon>Clostridia</taxon>
        <taxon>Thermoanaerobacterales</taxon>
        <taxon>Thermoanaerobacteraceae</taxon>
        <taxon>Caldanaerobacter</taxon>
    </lineage>
</organism>
<keyword evidence="1" id="KW-0812">Transmembrane</keyword>
<feature type="domain" description="Peptidase M28" evidence="2">
    <location>
        <begin position="208"/>
        <end position="368"/>
    </location>
</feature>
<dbReference type="GO" id="GO:0008235">
    <property type="term" value="F:metalloexopeptidase activity"/>
    <property type="evidence" value="ECO:0007669"/>
    <property type="project" value="InterPro"/>
</dbReference>
<feature type="transmembrane region" description="Helical" evidence="1">
    <location>
        <begin position="180"/>
        <end position="200"/>
    </location>
</feature>
<name>A0A101E5I5_9THEO</name>